<reference evidence="3" key="1">
    <citation type="submission" date="2020-11" db="EMBL/GenBank/DDBJ databases">
        <authorList>
            <person name="Tran Van P."/>
        </authorList>
    </citation>
    <scope>NUCLEOTIDE SEQUENCE</scope>
</reference>
<accession>A0A7R9A053</accession>
<proteinExistence type="predicted"/>
<dbReference type="EMBL" id="CAJPEV010000318">
    <property type="protein sequence ID" value="CAG0883902.1"/>
    <property type="molecule type" value="Genomic_DNA"/>
</dbReference>
<keyword evidence="4" id="KW-1185">Reference proteome</keyword>
<dbReference type="GO" id="GO:0015485">
    <property type="term" value="F:cholesterol binding"/>
    <property type="evidence" value="ECO:0007669"/>
    <property type="project" value="TreeGrafter"/>
</dbReference>
<dbReference type="InterPro" id="IPR002913">
    <property type="entry name" value="START_lipid-bd_dom"/>
</dbReference>
<protein>
    <recommendedName>
        <fullName evidence="2">START domain-containing protein</fullName>
    </recommendedName>
</protein>
<dbReference type="GO" id="GO:0030301">
    <property type="term" value="P:cholesterol transport"/>
    <property type="evidence" value="ECO:0007669"/>
    <property type="project" value="TreeGrafter"/>
</dbReference>
<dbReference type="SUPFAM" id="SSF55961">
    <property type="entry name" value="Bet v1-like"/>
    <property type="match status" value="1"/>
</dbReference>
<evidence type="ECO:0000259" key="2">
    <source>
        <dbReference type="PROSITE" id="PS50848"/>
    </source>
</evidence>
<dbReference type="GO" id="GO:0140284">
    <property type="term" value="C:endoplasmic reticulum-endosome membrane contact site"/>
    <property type="evidence" value="ECO:0007669"/>
    <property type="project" value="TreeGrafter"/>
</dbReference>
<dbReference type="PROSITE" id="PS50848">
    <property type="entry name" value="START"/>
    <property type="match status" value="1"/>
</dbReference>
<dbReference type="GO" id="GO:0031902">
    <property type="term" value="C:late endosome membrane"/>
    <property type="evidence" value="ECO:0007669"/>
    <property type="project" value="TreeGrafter"/>
</dbReference>
<dbReference type="InterPro" id="IPR000799">
    <property type="entry name" value="StAR-like"/>
</dbReference>
<dbReference type="GO" id="GO:0005765">
    <property type="term" value="C:lysosomal membrane"/>
    <property type="evidence" value="ECO:0007669"/>
    <property type="project" value="TreeGrafter"/>
</dbReference>
<dbReference type="GO" id="GO:0005789">
    <property type="term" value="C:endoplasmic reticulum membrane"/>
    <property type="evidence" value="ECO:0007669"/>
    <property type="project" value="TreeGrafter"/>
</dbReference>
<evidence type="ECO:0000313" key="4">
    <source>
        <dbReference type="Proteomes" id="UP000677054"/>
    </source>
</evidence>
<dbReference type="SMART" id="SM00234">
    <property type="entry name" value="START"/>
    <property type="match status" value="1"/>
</dbReference>
<evidence type="ECO:0000313" key="3">
    <source>
        <dbReference type="EMBL" id="CAD7242795.1"/>
    </source>
</evidence>
<dbReference type="PANTHER" id="PTHR46121">
    <property type="entry name" value="STEROIDOGENIC ACUTE REGULATORY PROTEIN-LIKE"/>
    <property type="match status" value="1"/>
</dbReference>
<dbReference type="Proteomes" id="UP000677054">
    <property type="component" value="Unassembled WGS sequence"/>
</dbReference>
<feature type="compositionally biased region" description="Basic residues" evidence="1">
    <location>
        <begin position="1"/>
        <end position="10"/>
    </location>
</feature>
<sequence length="291" mass="33579">MSPRTARRPSKGISPGHPMDSHGKLKGSLTATSFQMTATNLVTNFFFNYFLLANNYFFLEHNVGPDLIPYVEQGEETLDTLQEIMKLKGWQKMNAFTNEGFNVKKLYHPGMKRTMFLIQAIVDLPYEELFEEVWFNGENIPEWNPNVANFTEIKRIGDRCRVTYQVTSPQAGGAIGPRDFLNLICCRRDGNTIYSGYISSSWPGYEVTDEYVRGEVYPSGFAYSPAPEDPMKTQVLWLYNTDLRLSFMPEYILNNILPVSFRGYILYFQEHLTKVRRSRTTTTDSMSMEHQ</sequence>
<feature type="domain" description="START" evidence="2">
    <location>
        <begin position="88"/>
        <end position="277"/>
    </location>
</feature>
<dbReference type="EMBL" id="LR899835">
    <property type="protein sequence ID" value="CAD7242795.1"/>
    <property type="molecule type" value="Genomic_DNA"/>
</dbReference>
<dbReference type="InterPro" id="IPR051869">
    <property type="entry name" value="STARD3"/>
</dbReference>
<name>A0A7R9A053_9CRUS</name>
<organism evidence="3">
    <name type="scientific">Darwinula stevensoni</name>
    <dbReference type="NCBI Taxonomy" id="69355"/>
    <lineage>
        <taxon>Eukaryota</taxon>
        <taxon>Metazoa</taxon>
        <taxon>Ecdysozoa</taxon>
        <taxon>Arthropoda</taxon>
        <taxon>Crustacea</taxon>
        <taxon>Oligostraca</taxon>
        <taxon>Ostracoda</taxon>
        <taxon>Podocopa</taxon>
        <taxon>Podocopida</taxon>
        <taxon>Darwinulocopina</taxon>
        <taxon>Darwinuloidea</taxon>
        <taxon>Darwinulidae</taxon>
        <taxon>Darwinula</taxon>
    </lineage>
</organism>
<dbReference type="InterPro" id="IPR023393">
    <property type="entry name" value="START-like_dom_sf"/>
</dbReference>
<dbReference type="PRINTS" id="PR00978">
    <property type="entry name" value="STARPROTEIN"/>
</dbReference>
<dbReference type="Pfam" id="PF01852">
    <property type="entry name" value="START"/>
    <property type="match status" value="1"/>
</dbReference>
<feature type="region of interest" description="Disordered" evidence="1">
    <location>
        <begin position="1"/>
        <end position="22"/>
    </location>
</feature>
<dbReference type="GO" id="GO:0099044">
    <property type="term" value="P:vesicle tethering to endoplasmic reticulum"/>
    <property type="evidence" value="ECO:0007669"/>
    <property type="project" value="TreeGrafter"/>
</dbReference>
<dbReference type="Gene3D" id="3.30.530.20">
    <property type="match status" value="1"/>
</dbReference>
<gene>
    <name evidence="3" type="ORF">DSTB1V02_LOCUS2740</name>
</gene>
<dbReference type="AlphaFoldDB" id="A0A7R9A053"/>
<evidence type="ECO:0000256" key="1">
    <source>
        <dbReference type="SAM" id="MobiDB-lite"/>
    </source>
</evidence>
<dbReference type="OrthoDB" id="74575at2759"/>
<dbReference type="PANTHER" id="PTHR46121:SF1">
    <property type="entry name" value="STARD3 N-TERMINAL-LIKE PROTEIN"/>
    <property type="match status" value="1"/>
</dbReference>